<dbReference type="PROSITE" id="PS01081">
    <property type="entry name" value="HTH_TETR_1"/>
    <property type="match status" value="1"/>
</dbReference>
<dbReference type="RefSeq" id="WP_153354791.1">
    <property type="nucleotide sequence ID" value="NZ_JAYKOO010000001.1"/>
</dbReference>
<evidence type="ECO:0000259" key="6">
    <source>
        <dbReference type="PROSITE" id="PS50977"/>
    </source>
</evidence>
<dbReference type="EMBL" id="WIXI01000044">
    <property type="protein sequence ID" value="MQY47331.1"/>
    <property type="molecule type" value="Genomic_DNA"/>
</dbReference>
<keyword evidence="4" id="KW-0804">Transcription</keyword>
<dbReference type="InterPro" id="IPR023772">
    <property type="entry name" value="DNA-bd_HTH_TetR-type_CS"/>
</dbReference>
<evidence type="ECO:0000256" key="1">
    <source>
        <dbReference type="ARBA" id="ARBA00022491"/>
    </source>
</evidence>
<evidence type="ECO:0000313" key="7">
    <source>
        <dbReference type="EMBL" id="MQY47331.1"/>
    </source>
</evidence>
<keyword evidence="8" id="KW-1185">Reference proteome</keyword>
<reference evidence="7 8" key="1">
    <citation type="submission" date="2019-11" db="EMBL/GenBank/DDBJ databases">
        <title>Genome analysis of Rhizobacterium cereale a novel genus and species isolated from maize roots in North Spain.</title>
        <authorList>
            <person name="Menendez E."/>
            <person name="Flores-Felix J.D."/>
            <person name="Ramirez-Bahena M.-H."/>
            <person name="Igual J.M."/>
            <person name="Garcia-Fraile P."/>
            <person name="Peix A."/>
            <person name="Velazquez E."/>
        </authorList>
    </citation>
    <scope>NUCLEOTIDE SEQUENCE [LARGE SCALE GENOMIC DNA]</scope>
    <source>
        <strain evidence="7 8">RZME27</strain>
    </source>
</reference>
<dbReference type="Pfam" id="PF00440">
    <property type="entry name" value="TetR_N"/>
    <property type="match status" value="1"/>
</dbReference>
<dbReference type="Pfam" id="PF08361">
    <property type="entry name" value="TetR_C_2"/>
    <property type="match status" value="1"/>
</dbReference>
<accession>A0A6A8AF01</accession>
<gene>
    <name evidence="7" type="ORF">GAO09_14930</name>
</gene>
<protein>
    <submittedName>
        <fullName evidence="7">TetR family transcriptional regulator</fullName>
    </submittedName>
</protein>
<dbReference type="GO" id="GO:0003677">
    <property type="term" value="F:DNA binding"/>
    <property type="evidence" value="ECO:0007669"/>
    <property type="project" value="UniProtKB-UniRule"/>
</dbReference>
<dbReference type="SUPFAM" id="SSF48498">
    <property type="entry name" value="Tetracyclin repressor-like, C-terminal domain"/>
    <property type="match status" value="1"/>
</dbReference>
<organism evidence="7 8">
    <name type="scientific">Endobacterium cereale</name>
    <dbReference type="NCBI Taxonomy" id="2663029"/>
    <lineage>
        <taxon>Bacteria</taxon>
        <taxon>Pseudomonadati</taxon>
        <taxon>Pseudomonadota</taxon>
        <taxon>Alphaproteobacteria</taxon>
        <taxon>Hyphomicrobiales</taxon>
        <taxon>Rhizobiaceae</taxon>
        <taxon>Endobacterium</taxon>
    </lineage>
</organism>
<dbReference type="InterPro" id="IPR001647">
    <property type="entry name" value="HTH_TetR"/>
</dbReference>
<dbReference type="Gene3D" id="1.10.357.10">
    <property type="entry name" value="Tetracycline Repressor, domain 2"/>
    <property type="match status" value="1"/>
</dbReference>
<dbReference type="InterPro" id="IPR013572">
    <property type="entry name" value="Tscrpt_reg_MAATS_C"/>
</dbReference>
<evidence type="ECO:0000256" key="2">
    <source>
        <dbReference type="ARBA" id="ARBA00023015"/>
    </source>
</evidence>
<comment type="caution">
    <text evidence="7">The sequence shown here is derived from an EMBL/GenBank/DDBJ whole genome shotgun (WGS) entry which is preliminary data.</text>
</comment>
<dbReference type="SUPFAM" id="SSF46689">
    <property type="entry name" value="Homeodomain-like"/>
    <property type="match status" value="1"/>
</dbReference>
<feature type="DNA-binding region" description="H-T-H motif" evidence="5">
    <location>
        <begin position="32"/>
        <end position="51"/>
    </location>
</feature>
<proteinExistence type="predicted"/>
<keyword evidence="1" id="KW-0678">Repressor</keyword>
<keyword evidence="2" id="KW-0805">Transcription regulation</keyword>
<dbReference type="PROSITE" id="PS50977">
    <property type="entry name" value="HTH_TETR_2"/>
    <property type="match status" value="1"/>
</dbReference>
<dbReference type="PANTHER" id="PTHR47506:SF6">
    <property type="entry name" value="HTH-TYPE TRANSCRIPTIONAL REPRESSOR NEMR"/>
    <property type="match status" value="1"/>
</dbReference>
<evidence type="ECO:0000256" key="4">
    <source>
        <dbReference type="ARBA" id="ARBA00023163"/>
    </source>
</evidence>
<evidence type="ECO:0000256" key="5">
    <source>
        <dbReference type="PROSITE-ProRule" id="PRU00335"/>
    </source>
</evidence>
<dbReference type="PANTHER" id="PTHR47506">
    <property type="entry name" value="TRANSCRIPTIONAL REGULATORY PROTEIN"/>
    <property type="match status" value="1"/>
</dbReference>
<dbReference type="InterPro" id="IPR009057">
    <property type="entry name" value="Homeodomain-like_sf"/>
</dbReference>
<evidence type="ECO:0000313" key="8">
    <source>
        <dbReference type="Proteomes" id="UP000435138"/>
    </source>
</evidence>
<sequence>MRRTKAEAAETRAAILESAERMFFEKGVGSTTLDEIAAAAGVTRGAVYWHFHSKTDIFLELYNTFRLPLLNMLELRDPACCGMDALTMIEDSACEWMQVMATDQQRQRMLTILLRTNFTEEFAPVQQAMKELEELHNSQLEQILRRAEANGKLATGWTPASACHAVKWMIKGICWDWLLGGRNFDLDKEGCGCVRRLFASFRNSGANCNQATI</sequence>
<dbReference type="Proteomes" id="UP000435138">
    <property type="component" value="Unassembled WGS sequence"/>
</dbReference>
<dbReference type="PRINTS" id="PR00455">
    <property type="entry name" value="HTHTETR"/>
</dbReference>
<feature type="domain" description="HTH tetR-type" evidence="6">
    <location>
        <begin position="9"/>
        <end position="69"/>
    </location>
</feature>
<dbReference type="InterPro" id="IPR036271">
    <property type="entry name" value="Tet_transcr_reg_TetR-rel_C_sf"/>
</dbReference>
<evidence type="ECO:0000256" key="3">
    <source>
        <dbReference type="ARBA" id="ARBA00023125"/>
    </source>
</evidence>
<name>A0A6A8AF01_9HYPH</name>
<keyword evidence="3 5" id="KW-0238">DNA-binding</keyword>
<dbReference type="AlphaFoldDB" id="A0A6A8AF01"/>